<name>A0A4D6HPH3_9EURY</name>
<dbReference type="RefSeq" id="WP_006065676.1">
    <property type="nucleotide sequence ID" value="NZ_CP031305.1"/>
</dbReference>
<sequence length="103" mass="11793">MTRYVRETHCYSGDGFDVDGHIIEVLNHSELRSSVTVLVEKADPQFVVEETAPLPERVSDDTQESPQKLIFFCNAETSDGEQCTREVEECGDRCWQHTLENEE</sequence>
<organism evidence="1 2">
    <name type="scientific">Natronorubrum bangense</name>
    <dbReference type="NCBI Taxonomy" id="61858"/>
    <lineage>
        <taxon>Archaea</taxon>
        <taxon>Methanobacteriati</taxon>
        <taxon>Methanobacteriota</taxon>
        <taxon>Stenosarchaea group</taxon>
        <taxon>Halobacteria</taxon>
        <taxon>Halobacteriales</taxon>
        <taxon>Natrialbaceae</taxon>
        <taxon>Natronorubrum</taxon>
    </lineage>
</organism>
<protein>
    <submittedName>
        <fullName evidence="1">Uncharacterized protein</fullName>
    </submittedName>
</protein>
<dbReference type="GeneID" id="39852367"/>
<proteinExistence type="predicted"/>
<evidence type="ECO:0000313" key="2">
    <source>
        <dbReference type="Proteomes" id="UP000296822"/>
    </source>
</evidence>
<evidence type="ECO:0000313" key="1">
    <source>
        <dbReference type="EMBL" id="QCC55471.1"/>
    </source>
</evidence>
<reference evidence="1 2" key="1">
    <citation type="journal article" date="2019" name="Nat. Commun.">
        <title>A new type of DNA phosphorothioation-based antiviral system in archaea.</title>
        <authorList>
            <person name="Xiong L."/>
            <person name="Liu S."/>
            <person name="Chen S."/>
            <person name="Xiao Y."/>
            <person name="Zhu B."/>
            <person name="Gao Y."/>
            <person name="Zhang Y."/>
            <person name="Chen B."/>
            <person name="Luo J."/>
            <person name="Deng Z."/>
            <person name="Chen X."/>
            <person name="Wang L."/>
            <person name="Chen S."/>
        </authorList>
    </citation>
    <scope>NUCLEOTIDE SEQUENCE [LARGE SCALE GENOMIC DNA]</scope>
    <source>
        <strain evidence="1 2">JCM 10635</strain>
    </source>
</reference>
<dbReference type="KEGG" id="nbg:DV706_13935"/>
<dbReference type="Proteomes" id="UP000296822">
    <property type="component" value="Chromosome"/>
</dbReference>
<gene>
    <name evidence="1" type="ORF">DV706_13935</name>
</gene>
<dbReference type="EMBL" id="CP031305">
    <property type="protein sequence ID" value="QCC55471.1"/>
    <property type="molecule type" value="Genomic_DNA"/>
</dbReference>
<accession>A0A4D6HPH3</accession>
<dbReference type="AlphaFoldDB" id="A0A4D6HPH3"/>